<evidence type="ECO:0000313" key="5">
    <source>
        <dbReference type="EMBL" id="MDE8563548.1"/>
    </source>
</evidence>
<dbReference type="PIRSF" id="PIRSF000709">
    <property type="entry name" value="6PFK_2-Ptase"/>
    <property type="match status" value="1"/>
</dbReference>
<reference evidence="6 8" key="2">
    <citation type="submission" date="2023-03" db="EMBL/GenBank/DDBJ databases">
        <title>Bacillus Genome Sequencing.</title>
        <authorList>
            <person name="Dunlap C."/>
        </authorList>
    </citation>
    <scope>NUCLEOTIDE SEQUENCE [LARGE SCALE GENOMIC DNA]</scope>
    <source>
        <strain evidence="6 8">NRS-38</strain>
    </source>
</reference>
<dbReference type="InterPro" id="IPR001345">
    <property type="entry name" value="PG/BPGM_mutase_AS"/>
</dbReference>
<dbReference type="AlphaFoldDB" id="A0ABD5IZT1"/>
<dbReference type="InterPro" id="IPR029033">
    <property type="entry name" value="His_PPase_superfam"/>
</dbReference>
<evidence type="ECO:0000313" key="7">
    <source>
        <dbReference type="Proteomes" id="UP001213979"/>
    </source>
</evidence>
<feature type="binding site" evidence="4">
    <location>
        <begin position="8"/>
        <end position="15"/>
    </location>
    <ligand>
        <name>substrate</name>
    </ligand>
</feature>
<dbReference type="InterPro" id="IPR050275">
    <property type="entry name" value="PGM_Phosphatase"/>
</dbReference>
<dbReference type="SMART" id="SM00855">
    <property type="entry name" value="PGAM"/>
    <property type="match status" value="1"/>
</dbReference>
<comment type="caution">
    <text evidence="6">The sequence shown here is derived from an EMBL/GenBank/DDBJ whole genome shotgun (WGS) entry which is preliminary data.</text>
</comment>
<evidence type="ECO:0000313" key="6">
    <source>
        <dbReference type="EMBL" id="MED5052881.1"/>
    </source>
</evidence>
<dbReference type="EC" id="3.1.3.-" evidence="6"/>
<dbReference type="Proteomes" id="UP001213979">
    <property type="component" value="Unassembled WGS sequence"/>
</dbReference>
<dbReference type="CDD" id="cd07067">
    <property type="entry name" value="HP_PGM_like"/>
    <property type="match status" value="1"/>
</dbReference>
<keyword evidence="6" id="KW-0378">Hydrolase</keyword>
<protein>
    <submittedName>
        <fullName evidence="6">Histidine phosphatase family protein</fullName>
        <ecNumber evidence="6">3.1.3.-</ecNumber>
    </submittedName>
</protein>
<proteinExistence type="predicted"/>
<evidence type="ECO:0000256" key="2">
    <source>
        <dbReference type="ARBA" id="ARBA00023235"/>
    </source>
</evidence>
<dbReference type="EMBL" id="JAQOTG010000004">
    <property type="protein sequence ID" value="MDE8563548.1"/>
    <property type="molecule type" value="Genomic_DNA"/>
</dbReference>
<dbReference type="PROSITE" id="PS00175">
    <property type="entry name" value="PG_MUTASE"/>
    <property type="match status" value="1"/>
</dbReference>
<gene>
    <name evidence="6" type="ORF">P9850_13805</name>
    <name evidence="5" type="ORF">PNH38_06545</name>
</gene>
<evidence type="ECO:0000256" key="4">
    <source>
        <dbReference type="PIRSR" id="PIRSR613078-2"/>
    </source>
</evidence>
<dbReference type="SUPFAM" id="SSF53254">
    <property type="entry name" value="Phosphoglycerate mutase-like"/>
    <property type="match status" value="1"/>
</dbReference>
<accession>A0ABD5IZT1</accession>
<feature type="active site" description="Tele-phosphohistidine intermediate" evidence="3">
    <location>
        <position position="9"/>
    </location>
</feature>
<evidence type="ECO:0000256" key="3">
    <source>
        <dbReference type="PIRSR" id="PIRSR613078-1"/>
    </source>
</evidence>
<keyword evidence="7" id="KW-1185">Reference proteome</keyword>
<name>A0ABD5IZT1_9BACL</name>
<reference evidence="5 7" key="1">
    <citation type="submission" date="2023-01" db="EMBL/GenBank/DDBJ databases">
        <title>Genome-based reclassification of Anoxybacillus geothermalis as a later heterotypic synonym of Anoxybacillus rupiensis.</title>
        <authorList>
            <person name="Inan Bektas K."/>
            <person name="Canakci S."/>
            <person name="Belduz A.A."/>
            <person name="Guler H.H."/>
        </authorList>
    </citation>
    <scope>NUCLEOTIDE SEQUENCE [LARGE SCALE GENOMIC DNA]</scope>
    <source>
        <strain evidence="5 7">DSM 17127</strain>
    </source>
</reference>
<sequence>MLTLYVTRHGETEWNMEKRLQGWNDSPLTKKGREDALRLGKRMEKIDLTAIYTSTSGRALETAKLIRGERLIPMYEDERWREIHLGDWEGKTHEEIQQFDALRFHHFWNEPHVYQPARGEAFSDVQQRAFAALESIIERHASGDILIVTHAVVLKALTTLLKNAPLERLWDPPYIYGTSVTTIQVENGAMILLSEGDASHIEEVKHV</sequence>
<dbReference type="Gene3D" id="3.40.50.1240">
    <property type="entry name" value="Phosphoglycerate mutase-like"/>
    <property type="match status" value="1"/>
</dbReference>
<feature type="binding site" evidence="4">
    <location>
        <position position="58"/>
    </location>
    <ligand>
        <name>substrate</name>
    </ligand>
</feature>
<dbReference type="PANTHER" id="PTHR48100:SF1">
    <property type="entry name" value="HISTIDINE PHOSPHATASE FAMILY PROTEIN-RELATED"/>
    <property type="match status" value="1"/>
</dbReference>
<dbReference type="InterPro" id="IPR013078">
    <property type="entry name" value="His_Pase_superF_clade-1"/>
</dbReference>
<keyword evidence="2" id="KW-0413">Isomerase</keyword>
<evidence type="ECO:0000313" key="8">
    <source>
        <dbReference type="Proteomes" id="UP001339962"/>
    </source>
</evidence>
<dbReference type="EMBL" id="JARTLI010000036">
    <property type="protein sequence ID" value="MED5052881.1"/>
    <property type="molecule type" value="Genomic_DNA"/>
</dbReference>
<dbReference type="Pfam" id="PF00300">
    <property type="entry name" value="His_Phos_1"/>
    <property type="match status" value="1"/>
</dbReference>
<dbReference type="Proteomes" id="UP001339962">
    <property type="component" value="Unassembled WGS sequence"/>
</dbReference>
<feature type="active site" description="Proton donor/acceptor" evidence="3">
    <location>
        <position position="82"/>
    </location>
</feature>
<evidence type="ECO:0000256" key="1">
    <source>
        <dbReference type="ARBA" id="ARBA00023152"/>
    </source>
</evidence>
<keyword evidence="1" id="KW-0324">Glycolysis</keyword>
<dbReference type="GO" id="GO:0016787">
    <property type="term" value="F:hydrolase activity"/>
    <property type="evidence" value="ECO:0007669"/>
    <property type="project" value="UniProtKB-KW"/>
</dbReference>
<dbReference type="RefSeq" id="WP_240371232.1">
    <property type="nucleotide sequence ID" value="NZ_JAHSSG010000010.1"/>
</dbReference>
<dbReference type="PANTHER" id="PTHR48100">
    <property type="entry name" value="BROAD-SPECIFICITY PHOSPHATASE YOR283W-RELATED"/>
    <property type="match status" value="1"/>
</dbReference>
<organism evidence="6 8">
    <name type="scientific">Anoxybacteroides rupiense</name>
    <dbReference type="NCBI Taxonomy" id="311460"/>
    <lineage>
        <taxon>Bacteria</taxon>
        <taxon>Bacillati</taxon>
        <taxon>Bacillota</taxon>
        <taxon>Bacilli</taxon>
        <taxon>Bacillales</taxon>
        <taxon>Anoxybacillaceae</taxon>
        <taxon>Anoxybacteroides</taxon>
    </lineage>
</organism>